<dbReference type="KEGG" id="acae:HYG86_14940"/>
<evidence type="ECO:0000313" key="4">
    <source>
        <dbReference type="EMBL" id="QNO15970.1"/>
    </source>
</evidence>
<dbReference type="GO" id="GO:0016747">
    <property type="term" value="F:acyltransferase activity, transferring groups other than amino-acyl groups"/>
    <property type="evidence" value="ECO:0007669"/>
    <property type="project" value="InterPro"/>
</dbReference>
<dbReference type="Proteomes" id="UP000516160">
    <property type="component" value="Chromosome"/>
</dbReference>
<organism evidence="4 5">
    <name type="scientific">Alkalicella caledoniensis</name>
    <dbReference type="NCBI Taxonomy" id="2731377"/>
    <lineage>
        <taxon>Bacteria</taxon>
        <taxon>Bacillati</taxon>
        <taxon>Bacillota</taxon>
        <taxon>Clostridia</taxon>
        <taxon>Eubacteriales</taxon>
        <taxon>Proteinivoracaceae</taxon>
        <taxon>Alkalicella</taxon>
    </lineage>
</organism>
<dbReference type="SUPFAM" id="SSF55729">
    <property type="entry name" value="Acyl-CoA N-acyltransferases (Nat)"/>
    <property type="match status" value="1"/>
</dbReference>
<evidence type="ECO:0000256" key="1">
    <source>
        <dbReference type="ARBA" id="ARBA00022679"/>
    </source>
</evidence>
<dbReference type="InterPro" id="IPR016181">
    <property type="entry name" value="Acyl_CoA_acyltransferase"/>
</dbReference>
<dbReference type="Pfam" id="PF00583">
    <property type="entry name" value="Acetyltransf_1"/>
    <property type="match status" value="1"/>
</dbReference>
<reference evidence="4 5" key="1">
    <citation type="submission" date="2020-07" db="EMBL/GenBank/DDBJ databases">
        <title>Alkalicella. sp. LB2 genome.</title>
        <authorList>
            <person name="Postec A."/>
            <person name="Quemeneur M."/>
        </authorList>
    </citation>
    <scope>NUCLEOTIDE SEQUENCE [LARGE SCALE GENOMIC DNA]</scope>
    <source>
        <strain evidence="4 5">LB2</strain>
    </source>
</reference>
<dbReference type="InterPro" id="IPR000182">
    <property type="entry name" value="GNAT_dom"/>
</dbReference>
<proteinExistence type="predicted"/>
<keyword evidence="1 4" id="KW-0808">Transferase</keyword>
<dbReference type="RefSeq" id="WP_213166369.1">
    <property type="nucleotide sequence ID" value="NZ_CP058559.1"/>
</dbReference>
<evidence type="ECO:0000313" key="5">
    <source>
        <dbReference type="Proteomes" id="UP000516160"/>
    </source>
</evidence>
<dbReference type="PROSITE" id="PS51186">
    <property type="entry name" value="GNAT"/>
    <property type="match status" value="1"/>
</dbReference>
<keyword evidence="2" id="KW-0012">Acyltransferase</keyword>
<feature type="domain" description="N-acetyltransferase" evidence="3">
    <location>
        <begin position="15"/>
        <end position="200"/>
    </location>
</feature>
<dbReference type="PANTHER" id="PTHR43420">
    <property type="entry name" value="ACETYLTRANSFERASE"/>
    <property type="match status" value="1"/>
</dbReference>
<keyword evidence="5" id="KW-1185">Reference proteome</keyword>
<accession>A0A7G9WBA8</accession>
<evidence type="ECO:0000256" key="2">
    <source>
        <dbReference type="ARBA" id="ARBA00023315"/>
    </source>
</evidence>
<name>A0A7G9WBA8_ALKCA</name>
<dbReference type="CDD" id="cd04301">
    <property type="entry name" value="NAT_SF"/>
    <property type="match status" value="1"/>
</dbReference>
<protein>
    <submittedName>
        <fullName evidence="4">N-acetyltransferase</fullName>
    </submittedName>
</protein>
<dbReference type="EMBL" id="CP058559">
    <property type="protein sequence ID" value="QNO15970.1"/>
    <property type="molecule type" value="Genomic_DNA"/>
</dbReference>
<dbReference type="Gene3D" id="3.40.630.30">
    <property type="match status" value="1"/>
</dbReference>
<dbReference type="AlphaFoldDB" id="A0A7G9WBA8"/>
<gene>
    <name evidence="4" type="ORF">HYG86_14940</name>
</gene>
<sequence>MNHFVTRKAQTEDFEQVLPLTIMAIEDLADQFTSSSDPEVIKERMLAAYTSPNTRFSKEYAVIVEAVDDNGKREVAGVGFAYPGRDMRNLTKQTIEAYQRVGATYEAEDVQRLLNSKEAQWGEFYIDNLAVYETYRGHGLSKKILAALESEGKQQGFDRISILADINNPKAKAIYEKMGYIPDSIYEVLEHKYHHMVKII</sequence>
<dbReference type="InterPro" id="IPR050680">
    <property type="entry name" value="YpeA/RimI_acetyltransf"/>
</dbReference>
<evidence type="ECO:0000259" key="3">
    <source>
        <dbReference type="PROSITE" id="PS51186"/>
    </source>
</evidence>
<dbReference type="PANTHER" id="PTHR43420:SF47">
    <property type="entry name" value="N-ACETYLTRANSFERASE DOMAIN-CONTAINING PROTEIN"/>
    <property type="match status" value="1"/>
</dbReference>